<dbReference type="AlphaFoldDB" id="A0A2P8DT99"/>
<dbReference type="Proteomes" id="UP000243528">
    <property type="component" value="Unassembled WGS sequence"/>
</dbReference>
<evidence type="ECO:0000313" key="4">
    <source>
        <dbReference type="EMBL" id="PSL00438.1"/>
    </source>
</evidence>
<protein>
    <submittedName>
        <fullName evidence="4">Phosphoglycerate dehydrogenase-like enzyme</fullName>
    </submittedName>
</protein>
<dbReference type="PANTHER" id="PTHR10996:SF178">
    <property type="entry name" value="2-HYDROXYACID DEHYDROGENASE YGL185C-RELATED"/>
    <property type="match status" value="1"/>
</dbReference>
<proteinExistence type="predicted"/>
<dbReference type="GO" id="GO:0005829">
    <property type="term" value="C:cytosol"/>
    <property type="evidence" value="ECO:0007669"/>
    <property type="project" value="TreeGrafter"/>
</dbReference>
<evidence type="ECO:0000259" key="3">
    <source>
        <dbReference type="Pfam" id="PF02826"/>
    </source>
</evidence>
<gene>
    <name evidence="4" type="ORF">CLV30_11698</name>
</gene>
<dbReference type="CDD" id="cd12167">
    <property type="entry name" value="2-Hacid_dh_8"/>
    <property type="match status" value="1"/>
</dbReference>
<dbReference type="InterPro" id="IPR036291">
    <property type="entry name" value="NAD(P)-bd_dom_sf"/>
</dbReference>
<dbReference type="RefSeq" id="WP_165358647.1">
    <property type="nucleotide sequence ID" value="NZ_PYGE01000016.1"/>
</dbReference>
<reference evidence="4 5" key="1">
    <citation type="submission" date="2018-03" db="EMBL/GenBank/DDBJ databases">
        <title>Genomic Encyclopedia of Archaeal and Bacterial Type Strains, Phase II (KMG-II): from individual species to whole genera.</title>
        <authorList>
            <person name="Goeker M."/>
        </authorList>
    </citation>
    <scope>NUCLEOTIDE SEQUENCE [LARGE SCALE GENOMIC DNA]</scope>
    <source>
        <strain evidence="4 5">DSM 45211</strain>
    </source>
</reference>
<evidence type="ECO:0000256" key="2">
    <source>
        <dbReference type="ARBA" id="ARBA00023027"/>
    </source>
</evidence>
<dbReference type="InterPro" id="IPR006140">
    <property type="entry name" value="D-isomer_DH_NAD-bd"/>
</dbReference>
<keyword evidence="2" id="KW-0520">NAD</keyword>
<keyword evidence="1" id="KW-0560">Oxidoreductase</keyword>
<evidence type="ECO:0000256" key="1">
    <source>
        <dbReference type="ARBA" id="ARBA00023002"/>
    </source>
</evidence>
<dbReference type="GO" id="GO:0030267">
    <property type="term" value="F:glyoxylate reductase (NADPH) activity"/>
    <property type="evidence" value="ECO:0007669"/>
    <property type="project" value="TreeGrafter"/>
</dbReference>
<evidence type="ECO:0000313" key="5">
    <source>
        <dbReference type="Proteomes" id="UP000243528"/>
    </source>
</evidence>
<sequence>MTQEPRIYVAVRPDEFDRLFEPAVAADLRSLGTVEFAPDSGRAPVPDDVAERYDVLVTSWSTERFPPERLDGSRLRMAVHAAGSVRGLFPRTALENGLTLVQGGAEAMAEAVAEMSVTLTMVLLRNVHIHDRGLQGGRDWAAAGNGTLGRAVRAQRVGVVGLSRVGRHYAQMMRGLGVTRLTAFDPYAAADDAAGLGVRLVELDELFADSDVVCVAAPATPETRRLVGARELSRLPDGAVLVNAARSAVVNEAALLAELRPGRIRAGLDVFDDEPLPPDSAFLGLDNVVLTPHVAGGTVQARAMQGRVVVDEIGRFGRGEPLRHQVTPDIYDRLA</sequence>
<dbReference type="GO" id="GO:0016618">
    <property type="term" value="F:hydroxypyruvate reductase [NAD(P)H] activity"/>
    <property type="evidence" value="ECO:0007669"/>
    <property type="project" value="TreeGrafter"/>
</dbReference>
<name>A0A2P8DT99_9ACTN</name>
<dbReference type="GO" id="GO:0051287">
    <property type="term" value="F:NAD binding"/>
    <property type="evidence" value="ECO:0007669"/>
    <property type="project" value="InterPro"/>
</dbReference>
<dbReference type="EMBL" id="PYGE01000016">
    <property type="protein sequence ID" value="PSL00438.1"/>
    <property type="molecule type" value="Genomic_DNA"/>
</dbReference>
<feature type="domain" description="D-isomer specific 2-hydroxyacid dehydrogenase NAD-binding" evidence="3">
    <location>
        <begin position="118"/>
        <end position="295"/>
    </location>
</feature>
<dbReference type="Pfam" id="PF02826">
    <property type="entry name" value="2-Hacid_dh_C"/>
    <property type="match status" value="1"/>
</dbReference>
<comment type="caution">
    <text evidence="4">The sequence shown here is derived from an EMBL/GenBank/DDBJ whole genome shotgun (WGS) entry which is preliminary data.</text>
</comment>
<dbReference type="InterPro" id="IPR050223">
    <property type="entry name" value="D-isomer_2-hydroxyacid_DH"/>
</dbReference>
<organism evidence="4 5">
    <name type="scientific">Haloactinopolyspora alba</name>
    <dbReference type="NCBI Taxonomy" id="648780"/>
    <lineage>
        <taxon>Bacteria</taxon>
        <taxon>Bacillati</taxon>
        <taxon>Actinomycetota</taxon>
        <taxon>Actinomycetes</taxon>
        <taxon>Jiangellales</taxon>
        <taxon>Jiangellaceae</taxon>
        <taxon>Haloactinopolyspora</taxon>
    </lineage>
</organism>
<accession>A0A2P8DT99</accession>
<dbReference type="Gene3D" id="3.40.50.720">
    <property type="entry name" value="NAD(P)-binding Rossmann-like Domain"/>
    <property type="match status" value="2"/>
</dbReference>
<dbReference type="SUPFAM" id="SSF51735">
    <property type="entry name" value="NAD(P)-binding Rossmann-fold domains"/>
    <property type="match status" value="1"/>
</dbReference>
<keyword evidence="5" id="KW-1185">Reference proteome</keyword>
<dbReference type="PANTHER" id="PTHR10996">
    <property type="entry name" value="2-HYDROXYACID DEHYDROGENASE-RELATED"/>
    <property type="match status" value="1"/>
</dbReference>